<reference evidence="8" key="1">
    <citation type="journal article" date="2019" name="Int. J. Syst. Evol. Microbiol.">
        <title>The Global Catalogue of Microorganisms (GCM) 10K type strain sequencing project: providing services to taxonomists for standard genome sequencing and annotation.</title>
        <authorList>
            <consortium name="The Broad Institute Genomics Platform"/>
            <consortium name="The Broad Institute Genome Sequencing Center for Infectious Disease"/>
            <person name="Wu L."/>
            <person name="Ma J."/>
        </authorList>
    </citation>
    <scope>NUCLEOTIDE SEQUENCE [LARGE SCALE GENOMIC DNA]</scope>
    <source>
        <strain evidence="8">KCTC 52277</strain>
    </source>
</reference>
<evidence type="ECO:0000256" key="3">
    <source>
        <dbReference type="ARBA" id="ARBA00022553"/>
    </source>
</evidence>
<dbReference type="Gene3D" id="3.30.565.10">
    <property type="entry name" value="Histidine kinase-like ATPase, C-terminal domain"/>
    <property type="match status" value="1"/>
</dbReference>
<keyword evidence="8" id="KW-1185">Reference proteome</keyword>
<gene>
    <name evidence="7" type="ORF">ACFOE0_16015</name>
</gene>
<evidence type="ECO:0000313" key="7">
    <source>
        <dbReference type="EMBL" id="MFC3139676.1"/>
    </source>
</evidence>
<evidence type="ECO:0000256" key="4">
    <source>
        <dbReference type="SAM" id="Phobius"/>
    </source>
</evidence>
<dbReference type="SMART" id="SM00387">
    <property type="entry name" value="HATPase_c"/>
    <property type="match status" value="1"/>
</dbReference>
<evidence type="ECO:0000259" key="6">
    <source>
        <dbReference type="PROSITE" id="PS50109"/>
    </source>
</evidence>
<dbReference type="PRINTS" id="PR00344">
    <property type="entry name" value="BCTRLSENSOR"/>
</dbReference>
<feature type="domain" description="Histidine kinase" evidence="6">
    <location>
        <begin position="379"/>
        <end position="585"/>
    </location>
</feature>
<keyword evidence="4" id="KW-0472">Membrane</keyword>
<dbReference type="Pfam" id="PF00512">
    <property type="entry name" value="HisKA"/>
    <property type="match status" value="1"/>
</dbReference>
<comment type="caution">
    <text evidence="7">The sequence shown here is derived from an EMBL/GenBank/DDBJ whole genome shotgun (WGS) entry which is preliminary data.</text>
</comment>
<dbReference type="InterPro" id="IPR003661">
    <property type="entry name" value="HisK_dim/P_dom"/>
</dbReference>
<dbReference type="PANTHER" id="PTHR43065:SF42">
    <property type="entry name" value="TWO-COMPONENT SENSOR PPRA"/>
    <property type="match status" value="1"/>
</dbReference>
<protein>
    <recommendedName>
        <fullName evidence="2">histidine kinase</fullName>
        <ecNumber evidence="2">2.7.13.3</ecNumber>
    </recommendedName>
</protein>
<dbReference type="Gene3D" id="1.10.287.130">
    <property type="match status" value="1"/>
</dbReference>
<dbReference type="SMART" id="SM00388">
    <property type="entry name" value="HisKA"/>
    <property type="match status" value="1"/>
</dbReference>
<dbReference type="CDD" id="cd00082">
    <property type="entry name" value="HisKA"/>
    <property type="match status" value="1"/>
</dbReference>
<dbReference type="EMBL" id="JBHRTD010000017">
    <property type="protein sequence ID" value="MFC3139676.1"/>
    <property type="molecule type" value="Genomic_DNA"/>
</dbReference>
<keyword evidence="4" id="KW-1133">Transmembrane helix</keyword>
<keyword evidence="5" id="KW-0732">Signal</keyword>
<organism evidence="7 8">
    <name type="scientific">Shewanella submarina</name>
    <dbReference type="NCBI Taxonomy" id="2016376"/>
    <lineage>
        <taxon>Bacteria</taxon>
        <taxon>Pseudomonadati</taxon>
        <taxon>Pseudomonadota</taxon>
        <taxon>Gammaproteobacteria</taxon>
        <taxon>Alteromonadales</taxon>
        <taxon>Shewanellaceae</taxon>
        <taxon>Shewanella</taxon>
    </lineage>
</organism>
<dbReference type="InterPro" id="IPR003594">
    <property type="entry name" value="HATPase_dom"/>
</dbReference>
<dbReference type="Proteomes" id="UP001595621">
    <property type="component" value="Unassembled WGS sequence"/>
</dbReference>
<dbReference type="Gene3D" id="3.40.190.10">
    <property type="entry name" value="Periplasmic binding protein-like II"/>
    <property type="match status" value="2"/>
</dbReference>
<dbReference type="Pfam" id="PF02518">
    <property type="entry name" value="HATPase_c"/>
    <property type="match status" value="1"/>
</dbReference>
<dbReference type="PROSITE" id="PS51257">
    <property type="entry name" value="PROKAR_LIPOPROTEIN"/>
    <property type="match status" value="1"/>
</dbReference>
<dbReference type="EC" id="2.7.13.3" evidence="2"/>
<feature type="chain" id="PRO_5046279801" description="histidine kinase" evidence="5">
    <location>
        <begin position="23"/>
        <end position="592"/>
    </location>
</feature>
<evidence type="ECO:0000256" key="2">
    <source>
        <dbReference type="ARBA" id="ARBA00012438"/>
    </source>
</evidence>
<evidence type="ECO:0000313" key="8">
    <source>
        <dbReference type="Proteomes" id="UP001595621"/>
    </source>
</evidence>
<keyword evidence="3" id="KW-0597">Phosphoprotein</keyword>
<dbReference type="SUPFAM" id="SSF55874">
    <property type="entry name" value="ATPase domain of HSP90 chaperone/DNA topoisomerase II/histidine kinase"/>
    <property type="match status" value="1"/>
</dbReference>
<dbReference type="InterPro" id="IPR036097">
    <property type="entry name" value="HisK_dim/P_sf"/>
</dbReference>
<dbReference type="InterPro" id="IPR004358">
    <property type="entry name" value="Sig_transdc_His_kin-like_C"/>
</dbReference>
<evidence type="ECO:0000256" key="5">
    <source>
        <dbReference type="SAM" id="SignalP"/>
    </source>
</evidence>
<dbReference type="SUPFAM" id="SSF47384">
    <property type="entry name" value="Homodimeric domain of signal transducing histidine kinase"/>
    <property type="match status" value="1"/>
</dbReference>
<dbReference type="SUPFAM" id="SSF53850">
    <property type="entry name" value="Periplasmic binding protein-like II"/>
    <property type="match status" value="1"/>
</dbReference>
<sequence length="592" mass="65844">MSAKLNLISGLLAGCTAFSLFAGETPDNSAPIKVGVAAFANPASVAARWQPTIDYLSHTLGRDFDLKVLSPIEQQRAVANDQIDFLISNPVSTVSFKQDFGINQLLSLVGNNASRPEDTVGSAVISRVGEAPRDWSSLEHLKVVSSAPEAFGGFQIFAGELANRGIDVQKDLKQFTFRGFPQENLLQLVRNGEADIAILPACVLENAVRQGHVPKNSLTVALKVKHDNYPCEASTPLYPGYAFSKLGHTDHQLGASLVKALLSIDNTHPAAIQGRYQYWTVPVDDRQVFALLKTLQRWPFVTNWEKLLHSALPWLFGGGIIFLLGGLHHLWVQRLVHIRTRALQTEMEGHKQTQQALLDQQKQFFKAQRVLLTGEMASGISHELKQPLAGIRYLTQGCLYRMKDSGPELKSAMTKVLDQVDRAQDTINRLRSFCQQDTQYCRIDLMQLLDETLNLMRPDFKRIKLEPMLNLVPGLIHADSSLIQQVLVNLIRNSLDAMDETDSPELSINLKTCGDNVVLEIIDNGKGLSDTQYDRLFMPFETSKPQGTGLGMVICKRIVEEHQGQLEALRRTQGLCMRLTLPKAQLSYEDAL</sequence>
<dbReference type="InterPro" id="IPR036890">
    <property type="entry name" value="HATPase_C_sf"/>
</dbReference>
<dbReference type="PROSITE" id="PS50109">
    <property type="entry name" value="HIS_KIN"/>
    <property type="match status" value="1"/>
</dbReference>
<dbReference type="PANTHER" id="PTHR43065">
    <property type="entry name" value="SENSOR HISTIDINE KINASE"/>
    <property type="match status" value="1"/>
</dbReference>
<keyword evidence="4" id="KW-0812">Transmembrane</keyword>
<feature type="transmembrane region" description="Helical" evidence="4">
    <location>
        <begin position="311"/>
        <end position="332"/>
    </location>
</feature>
<dbReference type="InterPro" id="IPR005467">
    <property type="entry name" value="His_kinase_dom"/>
</dbReference>
<proteinExistence type="predicted"/>
<dbReference type="RefSeq" id="WP_248936189.1">
    <property type="nucleotide sequence ID" value="NZ_JAKILF010000004.1"/>
</dbReference>
<comment type="catalytic activity">
    <reaction evidence="1">
        <text>ATP + protein L-histidine = ADP + protein N-phospho-L-histidine.</text>
        <dbReference type="EC" id="2.7.13.3"/>
    </reaction>
</comment>
<dbReference type="Pfam" id="PF12974">
    <property type="entry name" value="Phosphonate-bd"/>
    <property type="match status" value="1"/>
</dbReference>
<name>A0ABV7GJQ1_9GAMM</name>
<feature type="signal peptide" evidence="5">
    <location>
        <begin position="1"/>
        <end position="22"/>
    </location>
</feature>
<evidence type="ECO:0000256" key="1">
    <source>
        <dbReference type="ARBA" id="ARBA00000085"/>
    </source>
</evidence>
<accession>A0ABV7GJQ1</accession>